<gene>
    <name evidence="2" type="ORF">JCM14722_22680</name>
</gene>
<keyword evidence="3" id="KW-1185">Reference proteome</keyword>
<feature type="coiled-coil region" evidence="1">
    <location>
        <begin position="220"/>
        <end position="247"/>
    </location>
</feature>
<accession>A0ABM8ATF0</accession>
<dbReference type="Proteomes" id="UP001061361">
    <property type="component" value="Chromosome"/>
</dbReference>
<evidence type="ECO:0000313" key="2">
    <source>
        <dbReference type="EMBL" id="BDQ34726.1"/>
    </source>
</evidence>
<protein>
    <recommendedName>
        <fullName evidence="4">DUF5610 domain-containing protein</fullName>
    </recommendedName>
</protein>
<organism evidence="2 3">
    <name type="scientific">Pseudodesulfovibrio portus</name>
    <dbReference type="NCBI Taxonomy" id="231439"/>
    <lineage>
        <taxon>Bacteria</taxon>
        <taxon>Pseudomonadati</taxon>
        <taxon>Thermodesulfobacteriota</taxon>
        <taxon>Desulfovibrionia</taxon>
        <taxon>Desulfovibrionales</taxon>
        <taxon>Desulfovibrionaceae</taxon>
    </lineage>
</organism>
<evidence type="ECO:0000313" key="3">
    <source>
        <dbReference type="Proteomes" id="UP001061361"/>
    </source>
</evidence>
<evidence type="ECO:0000256" key="1">
    <source>
        <dbReference type="SAM" id="Coils"/>
    </source>
</evidence>
<name>A0ABM8ATF0_9BACT</name>
<sequence>MIIQGAHMNYGFMQKMMAEQNREDSYGSRSVGSDAHTGLHLGQYMTVNPAKAGLTPAREALLEAPGQAGKLSEDFPDTVGKAFANEIMRRMGEVTGEDGQPKDSTDLRQSLGSTMDWIRERYGEETAAAAAGMIIQATSSGVTEETLGNGLLNTLKFIDRNFGIAAGDEAIAQFNNTVNGAVNEFFDNGLNELFFAAESSDGSTAGQDLNARFISQVAAATDTEDNLDQLTDILDELKGELDKIGELNDLVTQLEADFSPARTSPEAALAAYEAAPGTNRPQLASLTV</sequence>
<keyword evidence="1" id="KW-0175">Coiled coil</keyword>
<dbReference type="EMBL" id="AP026708">
    <property type="protein sequence ID" value="BDQ34726.1"/>
    <property type="molecule type" value="Genomic_DNA"/>
</dbReference>
<evidence type="ECO:0008006" key="4">
    <source>
        <dbReference type="Google" id="ProtNLM"/>
    </source>
</evidence>
<reference evidence="2" key="1">
    <citation type="submission" date="2022-08" db="EMBL/GenBank/DDBJ databases">
        <title>Genome Sequence of the sulphate-reducing bacterium, Pseudodesulfovibrio portus JCM14722.</title>
        <authorList>
            <person name="Kondo R."/>
            <person name="Kataoka T."/>
        </authorList>
    </citation>
    <scope>NUCLEOTIDE SEQUENCE</scope>
    <source>
        <strain evidence="2">JCM 14722</strain>
    </source>
</reference>
<proteinExistence type="predicted"/>
<dbReference type="RefSeq" id="WP_264981620.1">
    <property type="nucleotide sequence ID" value="NZ_AP026708.1"/>
</dbReference>